<gene>
    <name evidence="1" type="ORF">pf16_112</name>
</gene>
<dbReference type="Proteomes" id="UP000225821">
    <property type="component" value="Segment"/>
</dbReference>
<sequence>MSISKFKAALKGGGARANRFEVLIAFPAFAGTNDAIRKTAFLCSSTQLPGSTLGVIEQPFRGRVLKLAGDRVFDEWEVTFVNDTDFDIRNSFERWHNFINSYNSNTGSTIPDEYMSNVTVYQLDNADNRVKEYNLQLAWPSVVAPIEVAQDSNDQLELFSVTFVYSDITNGNSN</sequence>
<evidence type="ECO:0000313" key="2">
    <source>
        <dbReference type="Proteomes" id="UP000225821"/>
    </source>
</evidence>
<evidence type="ECO:0000313" key="1">
    <source>
        <dbReference type="EMBL" id="AND75035.1"/>
    </source>
</evidence>
<evidence type="ECO:0008006" key="3">
    <source>
        <dbReference type="Google" id="ProtNLM"/>
    </source>
</evidence>
<protein>
    <recommendedName>
        <fullName evidence="3">Tail tube protein</fullName>
    </recommendedName>
</protein>
<keyword evidence="2" id="KW-1185">Reference proteome</keyword>
<dbReference type="EMBL" id="KU873925">
    <property type="protein sequence ID" value="AND75035.1"/>
    <property type="molecule type" value="Genomic_DNA"/>
</dbReference>
<dbReference type="OrthoDB" id="10275at10239"/>
<organism evidence="1 2">
    <name type="scientific">Pseudomonas phage pf16</name>
    <dbReference type="NCBI Taxonomy" id="1815630"/>
    <lineage>
        <taxon>Viruses</taxon>
        <taxon>Duplodnaviria</taxon>
        <taxon>Heunggongvirae</taxon>
        <taxon>Uroviricota</taxon>
        <taxon>Caudoviricetes</taxon>
        <taxon>Chakrabartyvirus</taxon>
        <taxon>Chakrabartyvirus pf16</taxon>
    </lineage>
</organism>
<proteinExistence type="predicted"/>
<name>A0A1S5R3Y4_9CAUD</name>
<accession>A0A1S5R3Y4</accession>
<reference evidence="1 2" key="1">
    <citation type="submission" date="2016-03" db="EMBL/GenBank/DDBJ databases">
        <title>Characterisation of pf16 and phiPMW: Two novel phages infecting Pseudomonas putida PpG1.</title>
        <authorList>
            <person name="Magill D.J."/>
            <person name="Krylov V.N."/>
            <person name="Shaburova O.V."/>
            <person name="Allen C.C.R."/>
            <person name="McGrath J.W."/>
            <person name="Quinn J.P."/>
            <person name="Kulakov L.A."/>
        </authorList>
    </citation>
    <scope>NUCLEOTIDE SEQUENCE [LARGE SCALE GENOMIC DNA]</scope>
</reference>